<organism evidence="2 3">
    <name type="scientific">Bursaphelenchus okinawaensis</name>
    <dbReference type="NCBI Taxonomy" id="465554"/>
    <lineage>
        <taxon>Eukaryota</taxon>
        <taxon>Metazoa</taxon>
        <taxon>Ecdysozoa</taxon>
        <taxon>Nematoda</taxon>
        <taxon>Chromadorea</taxon>
        <taxon>Rhabditida</taxon>
        <taxon>Tylenchina</taxon>
        <taxon>Tylenchomorpha</taxon>
        <taxon>Aphelenchoidea</taxon>
        <taxon>Aphelenchoididae</taxon>
        <taxon>Bursaphelenchus</taxon>
    </lineage>
</organism>
<evidence type="ECO:0000259" key="1">
    <source>
        <dbReference type="PROSITE" id="PS50878"/>
    </source>
</evidence>
<dbReference type="CDD" id="cd01650">
    <property type="entry name" value="RT_nLTR_like"/>
    <property type="match status" value="1"/>
</dbReference>
<dbReference type="Proteomes" id="UP000614601">
    <property type="component" value="Unassembled WGS sequence"/>
</dbReference>
<comment type="caution">
    <text evidence="2">The sequence shown here is derived from an EMBL/GenBank/DDBJ whole genome shotgun (WGS) entry which is preliminary data.</text>
</comment>
<evidence type="ECO:0000313" key="2">
    <source>
        <dbReference type="EMBL" id="CAD5220640.1"/>
    </source>
</evidence>
<dbReference type="Gene3D" id="3.30.70.270">
    <property type="match status" value="1"/>
</dbReference>
<dbReference type="OrthoDB" id="5777226at2759"/>
<dbReference type="InterPro" id="IPR000477">
    <property type="entry name" value="RT_dom"/>
</dbReference>
<dbReference type="EMBL" id="CAJFCW020000004">
    <property type="protein sequence ID" value="CAG9113991.1"/>
    <property type="molecule type" value="Genomic_DNA"/>
</dbReference>
<name>A0A811KXS7_9BILA</name>
<keyword evidence="3" id="KW-1185">Reference proteome</keyword>
<dbReference type="Pfam" id="PF00078">
    <property type="entry name" value="RVT_1"/>
    <property type="match status" value="1"/>
</dbReference>
<dbReference type="AlphaFoldDB" id="A0A811KXS7"/>
<sequence>MPPLYKIIAGTLAERIKKKITTTLAKEQFAYRSGVSTINPLYIVKQVMEKAWEWQKSLAIGLLDMSKAFDVICMRTVWKALKKYGVDEETIQMVMKLYKVDNNVIRIGSNEEEFRQGRGVRQGDAMSPILFVLGLQYALDKIDWQEMGIDINGTKLRILIYADDITILANNAEELKEMTEKVEEATTRILLRMNKEKTCWMGNVEGVLRIQNMEIQKTEKCKYLGQTLTFPNEHGEEIKDRIRSGWCKFQEVKWLLMNKKTPTSLKAKYYKMCIEPALLYGAETWAWTKADQIKLSRSQKKMERMMCNVKLRWGIRSKRIRRWTGLDEVVVKATERKWKFGRKVARMPEDR</sequence>
<dbReference type="InterPro" id="IPR043128">
    <property type="entry name" value="Rev_trsase/Diguanyl_cyclase"/>
</dbReference>
<dbReference type="InterPro" id="IPR043502">
    <property type="entry name" value="DNA/RNA_pol_sf"/>
</dbReference>
<dbReference type="PANTHER" id="PTHR47027">
    <property type="entry name" value="REVERSE TRANSCRIPTASE DOMAIN-CONTAINING PROTEIN"/>
    <property type="match status" value="1"/>
</dbReference>
<dbReference type="PANTHER" id="PTHR47027:SF29">
    <property type="entry name" value="C2H2-TYPE DOMAIN-CONTAINING PROTEIN"/>
    <property type="match status" value="1"/>
</dbReference>
<protein>
    <recommendedName>
        <fullName evidence="1">Reverse transcriptase domain-containing protein</fullName>
    </recommendedName>
</protein>
<dbReference type="EMBL" id="CAJFDH010000004">
    <property type="protein sequence ID" value="CAD5220640.1"/>
    <property type="molecule type" value="Genomic_DNA"/>
</dbReference>
<dbReference type="PROSITE" id="PS50878">
    <property type="entry name" value="RT_POL"/>
    <property type="match status" value="1"/>
</dbReference>
<feature type="domain" description="Reverse transcriptase" evidence="1">
    <location>
        <begin position="1"/>
        <end position="228"/>
    </location>
</feature>
<gene>
    <name evidence="2" type="ORF">BOKJ2_LOCUS9045</name>
</gene>
<dbReference type="SUPFAM" id="SSF56672">
    <property type="entry name" value="DNA/RNA polymerases"/>
    <property type="match status" value="1"/>
</dbReference>
<reference evidence="2" key="1">
    <citation type="submission" date="2020-09" db="EMBL/GenBank/DDBJ databases">
        <authorList>
            <person name="Kikuchi T."/>
        </authorList>
    </citation>
    <scope>NUCLEOTIDE SEQUENCE</scope>
    <source>
        <strain evidence="2">SH1</strain>
    </source>
</reference>
<evidence type="ECO:0000313" key="3">
    <source>
        <dbReference type="Proteomes" id="UP000614601"/>
    </source>
</evidence>
<dbReference type="Proteomes" id="UP000783686">
    <property type="component" value="Unassembled WGS sequence"/>
</dbReference>
<accession>A0A811KXS7</accession>
<proteinExistence type="predicted"/>